<proteinExistence type="predicted"/>
<accession>A0A8H7TYJ4</accession>
<reference evidence="1" key="2">
    <citation type="journal article" name="Front. Microbiol.">
        <title>Degradative Capacity of Two Strains of Rhodonia placenta: From Phenotype to Genotype.</title>
        <authorList>
            <person name="Kolle M."/>
            <person name="Horta M.A.C."/>
            <person name="Nowrousian M."/>
            <person name="Ohm R.A."/>
            <person name="Benz J.P."/>
            <person name="Pilgard A."/>
        </authorList>
    </citation>
    <scope>NUCLEOTIDE SEQUENCE</scope>
    <source>
        <strain evidence="1">FPRL280</strain>
    </source>
</reference>
<dbReference type="EMBL" id="JADOXO010000429">
    <property type="protein sequence ID" value="KAF9804533.1"/>
    <property type="molecule type" value="Genomic_DNA"/>
</dbReference>
<name>A0A8H7TYJ4_9APHY</name>
<dbReference type="AlphaFoldDB" id="A0A8H7TYJ4"/>
<comment type="caution">
    <text evidence="1">The sequence shown here is derived from an EMBL/GenBank/DDBJ whole genome shotgun (WGS) entry which is preliminary data.</text>
</comment>
<dbReference type="Proteomes" id="UP000639403">
    <property type="component" value="Unassembled WGS sequence"/>
</dbReference>
<evidence type="ECO:0000313" key="1">
    <source>
        <dbReference type="EMBL" id="KAF9804533.1"/>
    </source>
</evidence>
<protein>
    <submittedName>
        <fullName evidence="1">Uncharacterized protein</fullName>
    </submittedName>
</protein>
<reference evidence="1" key="1">
    <citation type="submission" date="2020-11" db="EMBL/GenBank/DDBJ databases">
        <authorList>
            <person name="Koelle M."/>
            <person name="Horta M.A.C."/>
            <person name="Nowrousian M."/>
            <person name="Ohm R.A."/>
            <person name="Benz P."/>
            <person name="Pilgard A."/>
        </authorList>
    </citation>
    <scope>NUCLEOTIDE SEQUENCE</scope>
    <source>
        <strain evidence="1">FPRL280</strain>
    </source>
</reference>
<gene>
    <name evidence="1" type="ORF">IEO21_09339</name>
</gene>
<organism evidence="1 2">
    <name type="scientific">Rhodonia placenta</name>
    <dbReference type="NCBI Taxonomy" id="104341"/>
    <lineage>
        <taxon>Eukaryota</taxon>
        <taxon>Fungi</taxon>
        <taxon>Dikarya</taxon>
        <taxon>Basidiomycota</taxon>
        <taxon>Agaricomycotina</taxon>
        <taxon>Agaricomycetes</taxon>
        <taxon>Polyporales</taxon>
        <taxon>Adustoporiaceae</taxon>
        <taxon>Rhodonia</taxon>
    </lineage>
</organism>
<sequence length="49" mass="5094">MRGSGQAVQVGSCAACSVHSMLMQPQGLVSHHDYISKAQAVLCTAAHLI</sequence>
<evidence type="ECO:0000313" key="2">
    <source>
        <dbReference type="Proteomes" id="UP000639403"/>
    </source>
</evidence>